<keyword evidence="3" id="KW-1185">Reference proteome</keyword>
<name>A0AAW0GH12_9APHY</name>
<dbReference type="AlphaFoldDB" id="A0AAW0GH12"/>
<feature type="compositionally biased region" description="Basic and acidic residues" evidence="1">
    <location>
        <begin position="275"/>
        <end position="291"/>
    </location>
</feature>
<gene>
    <name evidence="2" type="ORF">QCA50_005347</name>
</gene>
<proteinExistence type="predicted"/>
<protein>
    <submittedName>
        <fullName evidence="2">Uncharacterized protein</fullName>
    </submittedName>
</protein>
<dbReference type="EMBL" id="JASBNA010000005">
    <property type="protein sequence ID" value="KAK7691942.1"/>
    <property type="molecule type" value="Genomic_DNA"/>
</dbReference>
<comment type="caution">
    <text evidence="2">The sequence shown here is derived from an EMBL/GenBank/DDBJ whole genome shotgun (WGS) entry which is preliminary data.</text>
</comment>
<evidence type="ECO:0000313" key="3">
    <source>
        <dbReference type="Proteomes" id="UP001385951"/>
    </source>
</evidence>
<feature type="compositionally biased region" description="Polar residues" evidence="1">
    <location>
        <begin position="152"/>
        <end position="169"/>
    </location>
</feature>
<organism evidence="2 3">
    <name type="scientific">Cerrena zonata</name>
    <dbReference type="NCBI Taxonomy" id="2478898"/>
    <lineage>
        <taxon>Eukaryota</taxon>
        <taxon>Fungi</taxon>
        <taxon>Dikarya</taxon>
        <taxon>Basidiomycota</taxon>
        <taxon>Agaricomycotina</taxon>
        <taxon>Agaricomycetes</taxon>
        <taxon>Polyporales</taxon>
        <taxon>Cerrenaceae</taxon>
        <taxon>Cerrena</taxon>
    </lineage>
</organism>
<evidence type="ECO:0000256" key="1">
    <source>
        <dbReference type="SAM" id="MobiDB-lite"/>
    </source>
</evidence>
<feature type="region of interest" description="Disordered" evidence="1">
    <location>
        <begin position="100"/>
        <end position="304"/>
    </location>
</feature>
<feature type="compositionally biased region" description="Low complexity" evidence="1">
    <location>
        <begin position="132"/>
        <end position="151"/>
    </location>
</feature>
<dbReference type="Proteomes" id="UP001385951">
    <property type="component" value="Unassembled WGS sequence"/>
</dbReference>
<sequence>MLYKSIHNPVTEASGELIVLSYKDRNILIPLFQDYQDIIELAKFTFQLSTSKSQRCVLQTNELNGCDGKWVEIHKDAWTFIRRTLHKIVVEVVPGNELKASDDSKTLKQPSPIPPKHKQASPLPQKQQLLHITPTDPSSSRSTPTGSGRISPSQRPLQSNQPQSASISTPKGKGKTPRRPLPQPFPRKSGVKNANLPQPIPIRTYTIGKDEVAVASPKTEKKRKSPSFRRSEEPEEVPLQASTSQQPKSDGDSEYEDFVETEFTLGTEANETTEDDHHEEKYTEVTEESPRKRPRLSGQDGVRANPNENFIISIECGEPEEEGFQESLFKVKGKHPVQKVLAMACRTFHVENDDAAKAHLVLIMEDEENGEAVEHRFKCDNENSMADEGAYPQARFVVAFGDEDDD</sequence>
<reference evidence="2 3" key="1">
    <citation type="submission" date="2022-09" db="EMBL/GenBank/DDBJ databases">
        <authorList>
            <person name="Palmer J.M."/>
        </authorList>
    </citation>
    <scope>NUCLEOTIDE SEQUENCE [LARGE SCALE GENOMIC DNA]</scope>
    <source>
        <strain evidence="2 3">DSM 7382</strain>
    </source>
</reference>
<evidence type="ECO:0000313" key="2">
    <source>
        <dbReference type="EMBL" id="KAK7691942.1"/>
    </source>
</evidence>
<accession>A0AAW0GH12</accession>